<keyword evidence="15" id="KW-1185">Reference proteome</keyword>
<evidence type="ECO:0000256" key="7">
    <source>
        <dbReference type="ARBA" id="ARBA00022777"/>
    </source>
</evidence>
<evidence type="ECO:0000256" key="10">
    <source>
        <dbReference type="ARBA" id="ARBA00029409"/>
    </source>
</evidence>
<evidence type="ECO:0000256" key="3">
    <source>
        <dbReference type="ARBA" id="ARBA00013253"/>
    </source>
</evidence>
<evidence type="ECO:0000256" key="11">
    <source>
        <dbReference type="ARBA" id="ARBA00029766"/>
    </source>
</evidence>
<dbReference type="NCBIfam" id="TIGR01498">
    <property type="entry name" value="folK"/>
    <property type="match status" value="1"/>
</dbReference>
<evidence type="ECO:0000313" key="14">
    <source>
        <dbReference type="EMBL" id="UYQ91041.1"/>
    </source>
</evidence>
<dbReference type="EMBL" id="CP107006">
    <property type="protein sequence ID" value="UYQ91041.1"/>
    <property type="molecule type" value="Genomic_DNA"/>
</dbReference>
<evidence type="ECO:0000313" key="15">
    <source>
        <dbReference type="Proteomes" id="UP001162741"/>
    </source>
</evidence>
<organism evidence="14 15">
    <name type="scientific">Chitinophaga horti</name>
    <dbReference type="NCBI Taxonomy" id="2920382"/>
    <lineage>
        <taxon>Bacteria</taxon>
        <taxon>Pseudomonadati</taxon>
        <taxon>Bacteroidota</taxon>
        <taxon>Chitinophagia</taxon>
        <taxon>Chitinophagales</taxon>
        <taxon>Chitinophagaceae</taxon>
        <taxon>Chitinophaga</taxon>
    </lineage>
</organism>
<comment type="function">
    <text evidence="10">Catalyzes the transfer of pyrophosphate from adenosine triphosphate (ATP) to 6-hydroxymethyl-7,8-dihydropterin, an enzymatic step in folate biosynthesis pathway.</text>
</comment>
<evidence type="ECO:0000256" key="8">
    <source>
        <dbReference type="ARBA" id="ARBA00022840"/>
    </source>
</evidence>
<keyword evidence="8" id="KW-0067">ATP-binding</keyword>
<protein>
    <recommendedName>
        <fullName evidence="4">2-amino-4-hydroxy-6-hydroxymethyldihydropteridine pyrophosphokinase</fullName>
        <ecNumber evidence="3">2.7.6.3</ecNumber>
    </recommendedName>
    <alternativeName>
        <fullName evidence="11">6-hydroxymethyl-7,8-dihydropterin pyrophosphokinase</fullName>
    </alternativeName>
    <alternativeName>
        <fullName evidence="12">7,8-dihydro-6-hydroxymethylpterin-pyrophosphokinase</fullName>
    </alternativeName>
</protein>
<comment type="similarity">
    <text evidence="2">Belongs to the HPPK family.</text>
</comment>
<dbReference type="Proteomes" id="UP001162741">
    <property type="component" value="Chromosome"/>
</dbReference>
<dbReference type="Gene3D" id="3.30.70.560">
    <property type="entry name" value="7,8-Dihydro-6-hydroxymethylpterin-pyrophosphokinase HPPK"/>
    <property type="match status" value="1"/>
</dbReference>
<keyword evidence="9" id="KW-0289">Folate biosynthesis</keyword>
<evidence type="ECO:0000256" key="12">
    <source>
        <dbReference type="ARBA" id="ARBA00033413"/>
    </source>
</evidence>
<dbReference type="InterPro" id="IPR035907">
    <property type="entry name" value="Hppk_sf"/>
</dbReference>
<name>A0ABY6IUJ2_9BACT</name>
<feature type="domain" description="7,8-dihydro-6-hydroxymethylpterin-pyrophosphokinase" evidence="13">
    <location>
        <begin position="87"/>
        <end position="98"/>
    </location>
</feature>
<dbReference type="GO" id="GO:0003848">
    <property type="term" value="F:2-amino-4-hydroxy-6-hydroxymethyldihydropteridine diphosphokinase activity"/>
    <property type="evidence" value="ECO:0007669"/>
    <property type="project" value="UniProtKB-EC"/>
</dbReference>
<dbReference type="PANTHER" id="PTHR43071:SF1">
    <property type="entry name" value="2-AMINO-4-HYDROXY-6-HYDROXYMETHYLDIHYDROPTERIDINE PYROPHOSPHOKINASE"/>
    <property type="match status" value="1"/>
</dbReference>
<gene>
    <name evidence="14" type="primary">folK</name>
    <name evidence="14" type="ORF">MKQ68_13150</name>
</gene>
<evidence type="ECO:0000256" key="6">
    <source>
        <dbReference type="ARBA" id="ARBA00022741"/>
    </source>
</evidence>
<dbReference type="PANTHER" id="PTHR43071">
    <property type="entry name" value="2-AMINO-4-HYDROXY-6-HYDROXYMETHYLDIHYDROPTERIDINE PYROPHOSPHOKINASE"/>
    <property type="match status" value="1"/>
</dbReference>
<keyword evidence="5 14" id="KW-0808">Transferase</keyword>
<evidence type="ECO:0000256" key="9">
    <source>
        <dbReference type="ARBA" id="ARBA00022909"/>
    </source>
</evidence>
<evidence type="ECO:0000256" key="5">
    <source>
        <dbReference type="ARBA" id="ARBA00022679"/>
    </source>
</evidence>
<reference evidence="14" key="1">
    <citation type="submission" date="2022-10" db="EMBL/GenBank/DDBJ databases">
        <title>Chitinophaga sp. nov., isolated from soil.</title>
        <authorList>
            <person name="Jeon C.O."/>
        </authorList>
    </citation>
    <scope>NUCLEOTIDE SEQUENCE</scope>
    <source>
        <strain evidence="14">R8</strain>
    </source>
</reference>
<dbReference type="Pfam" id="PF01288">
    <property type="entry name" value="HPPK"/>
    <property type="match status" value="1"/>
</dbReference>
<sequence>MNTAILLIGGNLGNRSQNLRKAVDLLDSTAGKVVRASSLYATAPWGGVKQPNYLNQALELQTPLTATALLELMMDIERQIGRVRREKWGSRVIDIDMIFFNNDVIDLPQLKVPHPQMANRRFVLTPLCEMMPAFVHPVLQQPLSYLLSICPDPLPVHKRQPSLSK</sequence>
<dbReference type="SUPFAM" id="SSF55083">
    <property type="entry name" value="6-hydroxymethyl-7,8-dihydropterin pyrophosphokinase, HPPK"/>
    <property type="match status" value="1"/>
</dbReference>
<evidence type="ECO:0000256" key="4">
    <source>
        <dbReference type="ARBA" id="ARBA00016218"/>
    </source>
</evidence>
<keyword evidence="7" id="KW-0418">Kinase</keyword>
<dbReference type="EC" id="2.7.6.3" evidence="3"/>
<dbReference type="RefSeq" id="WP_244843514.1">
    <property type="nucleotide sequence ID" value="NZ_CP107006.1"/>
</dbReference>
<dbReference type="InterPro" id="IPR000550">
    <property type="entry name" value="Hppk"/>
</dbReference>
<accession>A0ABY6IUJ2</accession>
<evidence type="ECO:0000259" key="13">
    <source>
        <dbReference type="PROSITE" id="PS00794"/>
    </source>
</evidence>
<dbReference type="PROSITE" id="PS00794">
    <property type="entry name" value="HPPK"/>
    <property type="match status" value="1"/>
</dbReference>
<evidence type="ECO:0000256" key="2">
    <source>
        <dbReference type="ARBA" id="ARBA00005810"/>
    </source>
</evidence>
<comment type="pathway">
    <text evidence="1">Cofactor biosynthesis; tetrahydrofolate biosynthesis; 2-amino-4-hydroxy-6-hydroxymethyl-7,8-dihydropteridine diphosphate from 7,8-dihydroneopterin triphosphate: step 4/4.</text>
</comment>
<evidence type="ECO:0000256" key="1">
    <source>
        <dbReference type="ARBA" id="ARBA00005051"/>
    </source>
</evidence>
<keyword evidence="6" id="KW-0547">Nucleotide-binding</keyword>
<dbReference type="CDD" id="cd00483">
    <property type="entry name" value="HPPK"/>
    <property type="match status" value="1"/>
</dbReference>
<proteinExistence type="inferred from homology"/>